<gene>
    <name evidence="1" type="ORF">SAMN05421720_1109</name>
</gene>
<name>A0A1G7EWJ6_9PROT</name>
<organism evidence="1 2">
    <name type="scientific">Rhodospira trueperi</name>
    <dbReference type="NCBI Taxonomy" id="69960"/>
    <lineage>
        <taxon>Bacteria</taxon>
        <taxon>Pseudomonadati</taxon>
        <taxon>Pseudomonadota</taxon>
        <taxon>Alphaproteobacteria</taxon>
        <taxon>Rhodospirillales</taxon>
        <taxon>Rhodospirillaceae</taxon>
        <taxon>Rhodospira</taxon>
    </lineage>
</organism>
<dbReference type="Proteomes" id="UP000199412">
    <property type="component" value="Unassembled WGS sequence"/>
</dbReference>
<dbReference type="AlphaFoldDB" id="A0A1G7EWJ6"/>
<dbReference type="STRING" id="69960.SAMN05421720_1109"/>
<evidence type="ECO:0000313" key="2">
    <source>
        <dbReference type="Proteomes" id="UP000199412"/>
    </source>
</evidence>
<protein>
    <submittedName>
        <fullName evidence="1">Uncharacterized protein</fullName>
    </submittedName>
</protein>
<sequence>MRQDPERIRTLTASTSPCIAAIAESEGMVPLLAAAWTDMTLRQPHGRQTIREVLDRAARTANRRGDRMAASRYHDALREFDRSFEARS</sequence>
<proteinExistence type="predicted"/>
<accession>A0A1G7EWJ6</accession>
<keyword evidence="2" id="KW-1185">Reference proteome</keyword>
<reference evidence="1 2" key="1">
    <citation type="submission" date="2016-10" db="EMBL/GenBank/DDBJ databases">
        <authorList>
            <person name="de Groot N.N."/>
        </authorList>
    </citation>
    <scope>NUCLEOTIDE SEQUENCE [LARGE SCALE GENOMIC DNA]</scope>
    <source>
        <strain evidence="1 2">ATCC 700224</strain>
    </source>
</reference>
<dbReference type="RefSeq" id="WP_092786985.1">
    <property type="nucleotide sequence ID" value="NZ_FNAP01000010.1"/>
</dbReference>
<dbReference type="EMBL" id="FNAP01000010">
    <property type="protein sequence ID" value="SDE68017.1"/>
    <property type="molecule type" value="Genomic_DNA"/>
</dbReference>
<evidence type="ECO:0000313" key="1">
    <source>
        <dbReference type="EMBL" id="SDE68017.1"/>
    </source>
</evidence>